<protein>
    <submittedName>
        <fullName evidence="2">Uncharacterized protein</fullName>
    </submittedName>
</protein>
<keyword evidence="3" id="KW-1185">Reference proteome</keyword>
<feature type="signal peptide" evidence="1">
    <location>
        <begin position="1"/>
        <end position="19"/>
    </location>
</feature>
<feature type="chain" id="PRO_5040232088" evidence="1">
    <location>
        <begin position="20"/>
        <end position="176"/>
    </location>
</feature>
<accession>A0A9P4N8X7</accession>
<dbReference type="EMBL" id="ML986594">
    <property type="protein sequence ID" value="KAF2267101.1"/>
    <property type="molecule type" value="Genomic_DNA"/>
</dbReference>
<dbReference type="OrthoDB" id="541052at2759"/>
<evidence type="ECO:0000256" key="1">
    <source>
        <dbReference type="SAM" id="SignalP"/>
    </source>
</evidence>
<name>A0A9P4N8X7_9PLEO</name>
<keyword evidence="1" id="KW-0732">Signal</keyword>
<comment type="caution">
    <text evidence="2">The sequence shown here is derived from an EMBL/GenBank/DDBJ whole genome shotgun (WGS) entry which is preliminary data.</text>
</comment>
<dbReference type="Proteomes" id="UP000800093">
    <property type="component" value="Unassembled WGS sequence"/>
</dbReference>
<evidence type="ECO:0000313" key="3">
    <source>
        <dbReference type="Proteomes" id="UP000800093"/>
    </source>
</evidence>
<evidence type="ECO:0000313" key="2">
    <source>
        <dbReference type="EMBL" id="KAF2267101.1"/>
    </source>
</evidence>
<gene>
    <name evidence="2" type="ORF">CC78DRAFT_577639</name>
</gene>
<reference evidence="3" key="1">
    <citation type="journal article" date="2020" name="Stud. Mycol.">
        <title>101 Dothideomycetes genomes: A test case for predicting lifestyles and emergence of pathogens.</title>
        <authorList>
            <person name="Haridas S."/>
            <person name="Albert R."/>
            <person name="Binder M."/>
            <person name="Bloem J."/>
            <person name="LaButti K."/>
            <person name="Salamov A."/>
            <person name="Andreopoulos B."/>
            <person name="Baker S."/>
            <person name="Barry K."/>
            <person name="Bills G."/>
            <person name="Bluhm B."/>
            <person name="Cannon C."/>
            <person name="Castanera R."/>
            <person name="Culley D."/>
            <person name="Daum C."/>
            <person name="Ezra D."/>
            <person name="Gonzalez J."/>
            <person name="Henrissat B."/>
            <person name="Kuo A."/>
            <person name="Liang C."/>
            <person name="Lipzen A."/>
            <person name="Lutzoni F."/>
            <person name="Magnuson J."/>
            <person name="Mondo S."/>
            <person name="Nolan M."/>
            <person name="Ohm R."/>
            <person name="Pangilinan J."/>
            <person name="Park H.-J."/>
            <person name="Ramirez L."/>
            <person name="Alfaro M."/>
            <person name="Sun H."/>
            <person name="Tritt A."/>
            <person name="Yoshinaga Y."/>
            <person name="Zwiers L.-H."/>
            <person name="Turgeon B."/>
            <person name="Goodwin S."/>
            <person name="Spatafora J."/>
            <person name="Crous P."/>
            <person name="Grigoriev I."/>
        </authorList>
    </citation>
    <scope>NUCLEOTIDE SEQUENCE [LARGE SCALE GENOMIC DNA]</scope>
    <source>
        <strain evidence="3">CBS 304.66</strain>
    </source>
</reference>
<sequence>MFAILAIALISILSPGTTPYVNNVLAGGVKAIHRMPYPGSSFMGDCTDYPDLRCALRSSSIPNVSASMDMLQTSTRTVVAVLAICQIIIFLPKVTRSHTNGSWNYSHRQHFLKLVQTLNKTSHKYLKQVKPGVGGSYEAVDDHRNLFNVKLTAVMQCEKDCDEQKKRFDVGRQRIQ</sequence>
<organism evidence="2 3">
    <name type="scientific">Lojkania enalia</name>
    <dbReference type="NCBI Taxonomy" id="147567"/>
    <lineage>
        <taxon>Eukaryota</taxon>
        <taxon>Fungi</taxon>
        <taxon>Dikarya</taxon>
        <taxon>Ascomycota</taxon>
        <taxon>Pezizomycotina</taxon>
        <taxon>Dothideomycetes</taxon>
        <taxon>Pleosporomycetidae</taxon>
        <taxon>Pleosporales</taxon>
        <taxon>Pleosporales incertae sedis</taxon>
        <taxon>Lojkania</taxon>
    </lineage>
</organism>
<dbReference type="AlphaFoldDB" id="A0A9P4N8X7"/>
<proteinExistence type="predicted"/>